<dbReference type="InterPro" id="IPR012627">
    <property type="entry name" value="Toxin_22"/>
</dbReference>
<dbReference type="AlphaFoldDB" id="B3FIP5"/>
<dbReference type="EMBL" id="EU195239">
    <property type="protein sequence ID" value="ABY77692.1"/>
    <property type="molecule type" value="mRNA"/>
</dbReference>
<evidence type="ECO:0000256" key="1">
    <source>
        <dbReference type="ARBA" id="ARBA00004613"/>
    </source>
</evidence>
<evidence type="ECO:0000256" key="5">
    <source>
        <dbReference type="SAM" id="SignalP"/>
    </source>
</evidence>
<dbReference type="GO" id="GO:0090729">
    <property type="term" value="F:toxin activity"/>
    <property type="evidence" value="ECO:0007669"/>
    <property type="project" value="UniProtKB-KW"/>
</dbReference>
<name>B3FIP5_CYRSC</name>
<accession>B3FIP5</accession>
<feature type="signal peptide" evidence="5">
    <location>
        <begin position="1"/>
        <end position="21"/>
    </location>
</feature>
<dbReference type="ArachnoServer" id="AS000632">
    <property type="toxin name" value="U10-theraphotoxin-Hs1a"/>
</dbReference>
<proteinExistence type="evidence at transcript level"/>
<keyword evidence="4" id="KW-1015">Disulfide bond</keyword>
<evidence type="ECO:0000313" key="6">
    <source>
        <dbReference type="EMBL" id="ABY77692.1"/>
    </source>
</evidence>
<keyword evidence="3" id="KW-0800">Toxin</keyword>
<dbReference type="Pfam" id="PF08092">
    <property type="entry name" value="Toxin_22"/>
    <property type="match status" value="1"/>
</dbReference>
<organism evidence="6">
    <name type="scientific">Cyriopagopus schmidti</name>
    <name type="common">Chinese bird spider</name>
    <name type="synonym">Haplopelma schmidti</name>
    <dbReference type="NCBI Taxonomy" id="29017"/>
    <lineage>
        <taxon>Eukaryota</taxon>
        <taxon>Metazoa</taxon>
        <taxon>Ecdysozoa</taxon>
        <taxon>Arthropoda</taxon>
        <taxon>Chelicerata</taxon>
        <taxon>Arachnida</taxon>
        <taxon>Araneae</taxon>
        <taxon>Mygalomorphae</taxon>
        <taxon>Avicularoidea</taxon>
        <taxon>Theraphosidae</taxon>
        <taxon>Cyriopagopus</taxon>
    </lineage>
</organism>
<evidence type="ECO:0000256" key="3">
    <source>
        <dbReference type="ARBA" id="ARBA00022656"/>
    </source>
</evidence>
<evidence type="ECO:0000256" key="2">
    <source>
        <dbReference type="ARBA" id="ARBA00022525"/>
    </source>
</evidence>
<dbReference type="GO" id="GO:0005576">
    <property type="term" value="C:extracellular region"/>
    <property type="evidence" value="ECO:0007669"/>
    <property type="project" value="UniProtKB-SubCell"/>
</dbReference>
<dbReference type="SMR" id="B3FIP5"/>
<feature type="chain" id="PRO_5002786444" evidence="5">
    <location>
        <begin position="22"/>
        <end position="116"/>
    </location>
</feature>
<keyword evidence="5" id="KW-0732">Signal</keyword>
<reference evidence="6" key="1">
    <citation type="journal article" date="2008" name="Toxicon">
        <title>Molecular diversification based on analysis of expressed sequence tags from the venom glands of the Chinese bird spider Ornithoctonus huwena.</title>
        <authorList>
            <person name="Jiang L."/>
            <person name="Peng L."/>
            <person name="Chen J."/>
            <person name="Zhang Y."/>
            <person name="Xiong X."/>
            <person name="Liang S."/>
        </authorList>
    </citation>
    <scope>NUCLEOTIDE SEQUENCE</scope>
</reference>
<protein>
    <submittedName>
        <fullName evidence="6">HWTX-XVIa1</fullName>
    </submittedName>
</protein>
<dbReference type="GO" id="GO:0019871">
    <property type="term" value="F:sodium channel inhibitor activity"/>
    <property type="evidence" value="ECO:0007669"/>
    <property type="project" value="InterPro"/>
</dbReference>
<sequence>MNTVRVTFLLVFVLAVSLGQADKDENRMEMQEKTEKNEEGKSYLDFAENLLLQKLEELEAKLLEEDSEESRNSRQKRCIGEGVPCDENDPRCCSGLVCLKPTLHGIWYKSYYCYKK</sequence>
<keyword evidence="2" id="KW-0964">Secreted</keyword>
<comment type="subcellular location">
    <subcellularLocation>
        <location evidence="1">Secreted</location>
    </subcellularLocation>
</comment>
<evidence type="ECO:0000256" key="4">
    <source>
        <dbReference type="ARBA" id="ARBA00023157"/>
    </source>
</evidence>